<evidence type="ECO:0000256" key="3">
    <source>
        <dbReference type="ARBA" id="ARBA00023125"/>
    </source>
</evidence>
<dbReference type="CDD" id="cd10017">
    <property type="entry name" value="B3_DNA"/>
    <property type="match status" value="1"/>
</dbReference>
<evidence type="ECO:0000256" key="2">
    <source>
        <dbReference type="ARBA" id="ARBA00023015"/>
    </source>
</evidence>
<keyword evidence="2" id="KW-0805">Transcription regulation</keyword>
<keyword evidence="8" id="KW-1185">Reference proteome</keyword>
<evidence type="ECO:0000313" key="8">
    <source>
        <dbReference type="Proteomes" id="UP001454036"/>
    </source>
</evidence>
<keyword evidence="5" id="KW-0539">Nucleus</keyword>
<keyword evidence="4" id="KW-0804">Transcription</keyword>
<evidence type="ECO:0000256" key="1">
    <source>
        <dbReference type="ARBA" id="ARBA00004123"/>
    </source>
</evidence>
<evidence type="ECO:0000259" key="6">
    <source>
        <dbReference type="SMART" id="SM01019"/>
    </source>
</evidence>
<dbReference type="SMART" id="SM01019">
    <property type="entry name" value="B3"/>
    <property type="match status" value="1"/>
</dbReference>
<protein>
    <recommendedName>
        <fullName evidence="6">TF-B3 domain-containing protein</fullName>
    </recommendedName>
</protein>
<dbReference type="GO" id="GO:0003677">
    <property type="term" value="F:DNA binding"/>
    <property type="evidence" value="ECO:0007669"/>
    <property type="project" value="UniProtKB-KW"/>
</dbReference>
<proteinExistence type="predicted"/>
<evidence type="ECO:0000256" key="4">
    <source>
        <dbReference type="ARBA" id="ARBA00023163"/>
    </source>
</evidence>
<name>A0AAV3QW78_LITER</name>
<dbReference type="Gene3D" id="2.40.330.10">
    <property type="entry name" value="DNA-binding pseudobarrel domain"/>
    <property type="match status" value="1"/>
</dbReference>
<keyword evidence="3" id="KW-0238">DNA-binding</keyword>
<evidence type="ECO:0000313" key="7">
    <source>
        <dbReference type="EMBL" id="GAA0167293.1"/>
    </source>
</evidence>
<feature type="domain" description="TF-B3" evidence="6">
    <location>
        <begin position="95"/>
        <end position="203"/>
    </location>
</feature>
<dbReference type="InterPro" id="IPR015300">
    <property type="entry name" value="DNA-bd_pseudobarrel_sf"/>
</dbReference>
<accession>A0AAV3QW78</accession>
<comment type="subcellular location">
    <subcellularLocation>
        <location evidence="1">Nucleus</location>
    </subcellularLocation>
</comment>
<gene>
    <name evidence="7" type="ORF">LIER_22260</name>
</gene>
<comment type="caution">
    <text evidence="7">The sequence shown here is derived from an EMBL/GenBank/DDBJ whole genome shotgun (WGS) entry which is preliminary data.</text>
</comment>
<organism evidence="7 8">
    <name type="scientific">Lithospermum erythrorhizon</name>
    <name type="common">Purple gromwell</name>
    <name type="synonym">Lithospermum officinale var. erythrorhizon</name>
    <dbReference type="NCBI Taxonomy" id="34254"/>
    <lineage>
        <taxon>Eukaryota</taxon>
        <taxon>Viridiplantae</taxon>
        <taxon>Streptophyta</taxon>
        <taxon>Embryophyta</taxon>
        <taxon>Tracheophyta</taxon>
        <taxon>Spermatophyta</taxon>
        <taxon>Magnoliopsida</taxon>
        <taxon>eudicotyledons</taxon>
        <taxon>Gunneridae</taxon>
        <taxon>Pentapetalae</taxon>
        <taxon>asterids</taxon>
        <taxon>lamiids</taxon>
        <taxon>Boraginales</taxon>
        <taxon>Boraginaceae</taxon>
        <taxon>Boraginoideae</taxon>
        <taxon>Lithospermeae</taxon>
        <taxon>Lithospermum</taxon>
    </lineage>
</organism>
<dbReference type="PANTHER" id="PTHR34269:SF11">
    <property type="entry name" value="B3 DOMAIN PROTEIN"/>
    <property type="match status" value="1"/>
</dbReference>
<dbReference type="InterPro" id="IPR003340">
    <property type="entry name" value="B3_DNA-bd"/>
</dbReference>
<sequence>MSSSSNLDLSLSLGGSSYTSVARDQIQETLDGDKQLAIVNTDQIPEKITPKSDSENKPYFFFDGIVKKVDEPVLKEQVHEVLLIEGPPPLPMARVVKVLKASDVNNCSRLMISKQFVQENVMPFLNDADRELVNGNGGINVSVYDGDTQSEHYVQFKLWPSSACYVFTGWSRQFTTRRSLREGDTISLSWLQNRFYFSVLQRAQ</sequence>
<dbReference type="AlphaFoldDB" id="A0AAV3QW78"/>
<reference evidence="7 8" key="1">
    <citation type="submission" date="2024-01" db="EMBL/GenBank/DDBJ databases">
        <title>The complete chloroplast genome sequence of Lithospermum erythrorhizon: insights into the phylogenetic relationship among Boraginaceae species and the maternal lineages of purple gromwells.</title>
        <authorList>
            <person name="Okada T."/>
            <person name="Watanabe K."/>
        </authorList>
    </citation>
    <scope>NUCLEOTIDE SEQUENCE [LARGE SCALE GENOMIC DNA]</scope>
</reference>
<evidence type="ECO:0000256" key="5">
    <source>
        <dbReference type="ARBA" id="ARBA00023242"/>
    </source>
</evidence>
<dbReference type="Proteomes" id="UP001454036">
    <property type="component" value="Unassembled WGS sequence"/>
</dbReference>
<dbReference type="PANTHER" id="PTHR34269">
    <property type="entry name" value="TRANSCRIPTION FACTOR B3-DOMAIN FAMILY-RELATED"/>
    <property type="match status" value="1"/>
</dbReference>
<dbReference type="SUPFAM" id="SSF101936">
    <property type="entry name" value="DNA-binding pseudobarrel domain"/>
    <property type="match status" value="1"/>
</dbReference>
<dbReference type="InterPro" id="IPR051442">
    <property type="entry name" value="B3_domain"/>
</dbReference>
<dbReference type="GO" id="GO:0005634">
    <property type="term" value="C:nucleus"/>
    <property type="evidence" value="ECO:0007669"/>
    <property type="project" value="UniProtKB-SubCell"/>
</dbReference>
<dbReference type="EMBL" id="BAABME010006034">
    <property type="protein sequence ID" value="GAA0167293.1"/>
    <property type="molecule type" value="Genomic_DNA"/>
</dbReference>